<dbReference type="Proteomes" id="UP000021315">
    <property type="component" value="Unassembled WGS sequence"/>
</dbReference>
<organism evidence="2 3">
    <name type="scientific">Candidatus Accumulibacter cognatus</name>
    <dbReference type="NCBI Taxonomy" id="2954383"/>
    <lineage>
        <taxon>Bacteria</taxon>
        <taxon>Pseudomonadati</taxon>
        <taxon>Pseudomonadota</taxon>
        <taxon>Betaproteobacteria</taxon>
        <taxon>Candidatus Accumulibacter</taxon>
    </lineage>
</organism>
<comment type="caution">
    <text evidence="2">The sequence shown here is derived from an EMBL/GenBank/DDBJ whole genome shotgun (WGS) entry which is preliminary data.</text>
</comment>
<dbReference type="EMBL" id="JDST02000032">
    <property type="protein sequence ID" value="KFB77183.1"/>
    <property type="molecule type" value="Genomic_DNA"/>
</dbReference>
<evidence type="ECO:0000313" key="3">
    <source>
        <dbReference type="Proteomes" id="UP000021315"/>
    </source>
</evidence>
<reference evidence="2" key="1">
    <citation type="submission" date="2014-02" db="EMBL/GenBank/DDBJ databases">
        <title>Expanding our view of genomic diversity in Candidatus Accumulibacter clades.</title>
        <authorList>
            <person name="Skennerton C.T."/>
            <person name="Barr J.J."/>
            <person name="Slater F.R."/>
            <person name="Bond P.L."/>
            <person name="Tyson G.W."/>
        </authorList>
    </citation>
    <scope>NUCLEOTIDE SEQUENCE [LARGE SCALE GENOMIC DNA]</scope>
</reference>
<gene>
    <name evidence="2" type="ORF">AW06_001734</name>
</gene>
<keyword evidence="3" id="KW-1185">Reference proteome</keyword>
<dbReference type="AlphaFoldDB" id="A0A080M7F9"/>
<name>A0A080M7F9_9PROT</name>
<proteinExistence type="predicted"/>
<evidence type="ECO:0000313" key="2">
    <source>
        <dbReference type="EMBL" id="KFB77183.1"/>
    </source>
</evidence>
<feature type="region of interest" description="Disordered" evidence="1">
    <location>
        <begin position="135"/>
        <end position="167"/>
    </location>
</feature>
<protein>
    <submittedName>
        <fullName evidence="2">Uncharacterized protein</fullName>
    </submittedName>
</protein>
<evidence type="ECO:0000256" key="1">
    <source>
        <dbReference type="SAM" id="MobiDB-lite"/>
    </source>
</evidence>
<accession>A0A080M7F9</accession>
<sequence>MWGMIVTCPEFKALWCDFAPSLILPRKGGETVFPVKHFYEPCNVLDSTEYPMTLDAFRTASRSFLEYQYKPCGSHIGLLPPKDHGRLIHFIYAFEDTRLEFIDGCDTDVAEESARHFGECTLDELEPGSMFGRMNMLEPPRAGKSSPPDGLGGRLRKSATSPKPWSVSALRGPSRVRFAGLRPPLTAPSTHPSLHCNRAGPHPFLAPVTAISRKRDRHFINSVTD</sequence>